<dbReference type="Proteomes" id="UP000256899">
    <property type="component" value="Unassembled WGS sequence"/>
</dbReference>
<comment type="caution">
    <text evidence="2">The sequence shown here is derived from an EMBL/GenBank/DDBJ whole genome shotgun (WGS) entry which is preliminary data.</text>
</comment>
<accession>A0A3E0U6D6</accession>
<proteinExistence type="predicted"/>
<organism evidence="2 3">
    <name type="scientific">Thalassotalea euphylliae</name>
    <dbReference type="NCBI Taxonomy" id="1655234"/>
    <lineage>
        <taxon>Bacteria</taxon>
        <taxon>Pseudomonadati</taxon>
        <taxon>Pseudomonadota</taxon>
        <taxon>Gammaproteobacteria</taxon>
        <taxon>Alteromonadales</taxon>
        <taxon>Colwelliaceae</taxon>
        <taxon>Thalassotalea</taxon>
    </lineage>
</organism>
<dbReference type="EMBL" id="QUOT01000001">
    <property type="protein sequence ID" value="REL31705.1"/>
    <property type="molecule type" value="Genomic_DNA"/>
</dbReference>
<name>A0A3E0U6D6_9GAMM</name>
<reference evidence="3" key="1">
    <citation type="submission" date="2018-08" db="EMBL/GenBank/DDBJ databases">
        <title>Thalassotalea euphylliae genome.</title>
        <authorList>
            <person name="Summers S."/>
            <person name="Rice S.A."/>
            <person name="Freckelton M.L."/>
            <person name="Nedved B.T."/>
            <person name="Hadfield M.G."/>
        </authorList>
    </citation>
    <scope>NUCLEOTIDE SEQUENCE [LARGE SCALE GENOMIC DNA]</scope>
    <source>
        <strain evidence="3">H3</strain>
    </source>
</reference>
<evidence type="ECO:0000313" key="2">
    <source>
        <dbReference type="EMBL" id="REL31705.1"/>
    </source>
</evidence>
<evidence type="ECO:0008006" key="4">
    <source>
        <dbReference type="Google" id="ProtNLM"/>
    </source>
</evidence>
<dbReference type="AlphaFoldDB" id="A0A3E0U6D6"/>
<feature type="signal peptide" evidence="1">
    <location>
        <begin position="1"/>
        <end position="24"/>
    </location>
</feature>
<dbReference type="RefSeq" id="WP_116016750.1">
    <property type="nucleotide sequence ID" value="NZ_QUOT01000001.1"/>
</dbReference>
<evidence type="ECO:0000313" key="3">
    <source>
        <dbReference type="Proteomes" id="UP000256899"/>
    </source>
</evidence>
<protein>
    <recommendedName>
        <fullName evidence="4">DUF1090 family protein</fullName>
    </recommendedName>
</protein>
<dbReference type="PROSITE" id="PS51257">
    <property type="entry name" value="PROKAR_LIPOPROTEIN"/>
    <property type="match status" value="1"/>
</dbReference>
<feature type="chain" id="PRO_5017732120" description="DUF1090 family protein" evidence="1">
    <location>
        <begin position="25"/>
        <end position="99"/>
    </location>
</feature>
<keyword evidence="3" id="KW-1185">Reference proteome</keyword>
<keyword evidence="1" id="KW-0732">Signal</keyword>
<sequence length="99" mass="11339">MTRNLLLSAGVLTLLSGCAANENACEDVTLAAEQVQQCQVLQRQITQAKDRPILRTELERRYEQDCVQVRYYRDDKQPAICGNKDKLEQAKEVLEKENK</sequence>
<evidence type="ECO:0000256" key="1">
    <source>
        <dbReference type="SAM" id="SignalP"/>
    </source>
</evidence>
<gene>
    <name evidence="2" type="ORF">DXX94_13825</name>
</gene>